<dbReference type="Pfam" id="PF00144">
    <property type="entry name" value="Beta-lactamase"/>
    <property type="match status" value="1"/>
</dbReference>
<dbReference type="AlphaFoldDB" id="A0A6J4RGA1"/>
<dbReference type="InterPro" id="IPR050789">
    <property type="entry name" value="Diverse_Enzym_Activities"/>
</dbReference>
<name>A0A6J4RGA1_9ACTN</name>
<feature type="domain" description="Beta-lactamase-related" evidence="1">
    <location>
        <begin position="14"/>
        <end position="357"/>
    </location>
</feature>
<protein>
    <submittedName>
        <fullName evidence="2">Beta-lactamase class C-like and penicillin binding proteins (PBPs) superfamily</fullName>
    </submittedName>
</protein>
<dbReference type="PANTHER" id="PTHR43283">
    <property type="entry name" value="BETA-LACTAMASE-RELATED"/>
    <property type="match status" value="1"/>
</dbReference>
<reference evidence="2" key="1">
    <citation type="submission" date="2020-02" db="EMBL/GenBank/DDBJ databases">
        <authorList>
            <person name="Meier V. D."/>
        </authorList>
    </citation>
    <scope>NUCLEOTIDE SEQUENCE</scope>
    <source>
        <strain evidence="2">AVDCRST_MAG58</strain>
    </source>
</reference>
<dbReference type="PANTHER" id="PTHR43283:SF3">
    <property type="entry name" value="BETA-LACTAMASE FAMILY PROTEIN (AFU_ORTHOLOGUE AFUA_5G07500)"/>
    <property type="match status" value="1"/>
</dbReference>
<evidence type="ECO:0000313" key="2">
    <source>
        <dbReference type="EMBL" id="CAA9473114.1"/>
    </source>
</evidence>
<sequence>MAQAGDSSSAETLEGLIRGKVETASVPGLSVVVVKGDRVVWAKGFGFADLAISTPATPATSYLWFSMTKIVTATAVMRLAEGGKLDLDAPADEYFRGLKLVSQPTPVTVRHLLSHSSGLTNPLPIRWVRPADTAASDHSTFVGRLLAKHRRLKFNPGESAGYSNLGYLVLGEVISEISGARYEEYVRAEILSPLGMDRTGFSYPEQPTGNVAATGYQPLWEPLTPLFRAALPKGVVGRRQGRYVSFNPFYVKGPAYGGMVGGVDEAARFVQLHLNGGEVDGVRLLSPESVTEMQEIIPKGGRRDFGLGWFRSREARERRPNFAEHLGGGAGFWNVMRIYPEESLGVVMMGNTTSYDHESILDAIVSTEWA</sequence>
<accession>A0A6J4RGA1</accession>
<evidence type="ECO:0000259" key="1">
    <source>
        <dbReference type="Pfam" id="PF00144"/>
    </source>
</evidence>
<dbReference type="SUPFAM" id="SSF56601">
    <property type="entry name" value="beta-lactamase/transpeptidase-like"/>
    <property type="match status" value="1"/>
</dbReference>
<proteinExistence type="predicted"/>
<gene>
    <name evidence="2" type="ORF">AVDCRST_MAG58-4073</name>
</gene>
<organism evidence="2">
    <name type="scientific">uncultured Rubrobacteraceae bacterium</name>
    <dbReference type="NCBI Taxonomy" id="349277"/>
    <lineage>
        <taxon>Bacteria</taxon>
        <taxon>Bacillati</taxon>
        <taxon>Actinomycetota</taxon>
        <taxon>Rubrobacteria</taxon>
        <taxon>Rubrobacterales</taxon>
        <taxon>Rubrobacteraceae</taxon>
        <taxon>environmental samples</taxon>
    </lineage>
</organism>
<dbReference type="Gene3D" id="3.40.710.10">
    <property type="entry name" value="DD-peptidase/beta-lactamase superfamily"/>
    <property type="match status" value="1"/>
</dbReference>
<dbReference type="EMBL" id="CADCVF010000084">
    <property type="protein sequence ID" value="CAA9473114.1"/>
    <property type="molecule type" value="Genomic_DNA"/>
</dbReference>
<dbReference type="InterPro" id="IPR001466">
    <property type="entry name" value="Beta-lactam-related"/>
</dbReference>
<dbReference type="InterPro" id="IPR012338">
    <property type="entry name" value="Beta-lactam/transpept-like"/>
</dbReference>